<evidence type="ECO:0000313" key="11">
    <source>
        <dbReference type="Proteomes" id="UP001642260"/>
    </source>
</evidence>
<evidence type="ECO:0000256" key="1">
    <source>
        <dbReference type="ARBA" id="ARBA00004123"/>
    </source>
</evidence>
<dbReference type="InterPro" id="IPR036236">
    <property type="entry name" value="Znf_C2H2_sf"/>
</dbReference>
<dbReference type="AlphaFoldDB" id="A0ABC8JP78"/>
<dbReference type="Gene3D" id="3.30.160.60">
    <property type="entry name" value="Classic Zinc Finger"/>
    <property type="match status" value="2"/>
</dbReference>
<feature type="domain" description="U1-type" evidence="9">
    <location>
        <begin position="115"/>
        <end position="149"/>
    </location>
</feature>
<dbReference type="InterPro" id="IPR003604">
    <property type="entry name" value="Matrin/U1-like-C_Znf_C2H2"/>
</dbReference>
<feature type="region of interest" description="Disordered" evidence="7">
    <location>
        <begin position="265"/>
        <end position="288"/>
    </location>
</feature>
<evidence type="ECO:0000259" key="9">
    <source>
        <dbReference type="SMART" id="SM00451"/>
    </source>
</evidence>
<feature type="domain" description="C2H2-type" evidence="8">
    <location>
        <begin position="118"/>
        <end position="142"/>
    </location>
</feature>
<evidence type="ECO:0000313" key="10">
    <source>
        <dbReference type="EMBL" id="CAH8328739.1"/>
    </source>
</evidence>
<dbReference type="SMART" id="SM00355">
    <property type="entry name" value="ZnF_C2H2"/>
    <property type="match status" value="2"/>
</dbReference>
<dbReference type="PANTHER" id="PTHR46144">
    <property type="entry name" value="ZINC FINGER PROTEIN 385B-LIKE"/>
    <property type="match status" value="1"/>
</dbReference>
<evidence type="ECO:0000256" key="4">
    <source>
        <dbReference type="ARBA" id="ARBA00022771"/>
    </source>
</evidence>
<keyword evidence="4" id="KW-0863">Zinc-finger</keyword>
<feature type="compositionally biased region" description="Basic and acidic residues" evidence="7">
    <location>
        <begin position="95"/>
        <end position="109"/>
    </location>
</feature>
<dbReference type="InterPro" id="IPR013087">
    <property type="entry name" value="Znf_C2H2_type"/>
</dbReference>
<dbReference type="InterPro" id="IPR051868">
    <property type="entry name" value="ZN346_ZMAT4"/>
</dbReference>
<sequence>MMRYSSSCGDLTNRMSLLGEYFSRHVEGGEPHVASSGSQEEACKLSTQECFEAIFKKLEPTQNDIEIEKLEDMLKEGLEIKSGEPENAPAGQTKNLEEDTNMNKKEKSTVSEDKYEPYVCSICDVTCPHPLVFESHHKGRKHAAKLKKHIDALLNNHQIPEEIIQDITKELRIKTGEAHEIIDYLNKKRHELGERCATSEKSVEEFVQTVEEVRENDYKSLPNEECIFNELNLELSAPQECIDAIFKKQEVSEDSGLTSEIESIPNENLEINSSDPESNSSGASEHPEEYIDMKKENVTKEKAEVKAYVCSICSVICLSPAVFEAHLMGKKHAKGVKKHAEVLFDDKKILEQSLEEKDHPRDTVEEVEFEPKDAQVSIKEVTLISKAREDNNENEQLPSVEFPEDKETR</sequence>
<feature type="region of interest" description="Disordered" evidence="7">
    <location>
        <begin position="385"/>
        <end position="409"/>
    </location>
</feature>
<name>A0ABC8JP78_ERUVS</name>
<dbReference type="SMART" id="SM00451">
    <property type="entry name" value="ZnF_U1"/>
    <property type="match status" value="2"/>
</dbReference>
<dbReference type="PANTHER" id="PTHR46144:SF6">
    <property type="entry name" value="C2H2-TYPE DOMAIN-CONTAINING PROTEIN"/>
    <property type="match status" value="1"/>
</dbReference>
<dbReference type="SUPFAM" id="SSF57667">
    <property type="entry name" value="beta-beta-alpha zinc fingers"/>
    <property type="match status" value="2"/>
</dbReference>
<dbReference type="Proteomes" id="UP001642260">
    <property type="component" value="Unassembled WGS sequence"/>
</dbReference>
<dbReference type="GO" id="GO:0008270">
    <property type="term" value="F:zinc ion binding"/>
    <property type="evidence" value="ECO:0007669"/>
    <property type="project" value="UniProtKB-KW"/>
</dbReference>
<evidence type="ECO:0008006" key="12">
    <source>
        <dbReference type="Google" id="ProtNLM"/>
    </source>
</evidence>
<gene>
    <name evidence="10" type="ORF">ERUC_LOCUS11441</name>
</gene>
<reference evidence="10 11" key="1">
    <citation type="submission" date="2022-03" db="EMBL/GenBank/DDBJ databases">
        <authorList>
            <person name="Macdonald S."/>
            <person name="Ahmed S."/>
            <person name="Newling K."/>
        </authorList>
    </citation>
    <scope>NUCLEOTIDE SEQUENCE [LARGE SCALE GENOMIC DNA]</scope>
</reference>
<protein>
    <recommendedName>
        <fullName evidence="12">C2H2-type domain-containing protein</fullName>
    </recommendedName>
</protein>
<feature type="compositionally biased region" description="Polar residues" evidence="7">
    <location>
        <begin position="265"/>
        <end position="283"/>
    </location>
</feature>
<feature type="region of interest" description="Disordered" evidence="7">
    <location>
        <begin position="80"/>
        <end position="109"/>
    </location>
</feature>
<keyword evidence="3" id="KW-0677">Repeat</keyword>
<feature type="domain" description="C2H2-type" evidence="8">
    <location>
        <begin position="308"/>
        <end position="332"/>
    </location>
</feature>
<accession>A0ABC8JP78</accession>
<keyword evidence="2" id="KW-0479">Metal-binding</keyword>
<proteinExistence type="predicted"/>
<evidence type="ECO:0000256" key="2">
    <source>
        <dbReference type="ARBA" id="ARBA00022723"/>
    </source>
</evidence>
<keyword evidence="6" id="KW-0539">Nucleus</keyword>
<comment type="caution">
    <text evidence="10">The sequence shown here is derived from an EMBL/GenBank/DDBJ whole genome shotgun (WGS) entry which is preliminary data.</text>
</comment>
<dbReference type="GO" id="GO:0005634">
    <property type="term" value="C:nucleus"/>
    <property type="evidence" value="ECO:0007669"/>
    <property type="project" value="UniProtKB-SubCell"/>
</dbReference>
<evidence type="ECO:0000256" key="6">
    <source>
        <dbReference type="ARBA" id="ARBA00023242"/>
    </source>
</evidence>
<feature type="domain" description="U1-type" evidence="9">
    <location>
        <begin position="305"/>
        <end position="339"/>
    </location>
</feature>
<evidence type="ECO:0000259" key="8">
    <source>
        <dbReference type="SMART" id="SM00355"/>
    </source>
</evidence>
<organism evidence="10 11">
    <name type="scientific">Eruca vesicaria subsp. sativa</name>
    <name type="common">Garden rocket</name>
    <name type="synonym">Eruca sativa</name>
    <dbReference type="NCBI Taxonomy" id="29727"/>
    <lineage>
        <taxon>Eukaryota</taxon>
        <taxon>Viridiplantae</taxon>
        <taxon>Streptophyta</taxon>
        <taxon>Embryophyta</taxon>
        <taxon>Tracheophyta</taxon>
        <taxon>Spermatophyta</taxon>
        <taxon>Magnoliopsida</taxon>
        <taxon>eudicotyledons</taxon>
        <taxon>Gunneridae</taxon>
        <taxon>Pentapetalae</taxon>
        <taxon>rosids</taxon>
        <taxon>malvids</taxon>
        <taxon>Brassicales</taxon>
        <taxon>Brassicaceae</taxon>
        <taxon>Brassiceae</taxon>
        <taxon>Eruca</taxon>
    </lineage>
</organism>
<dbReference type="Pfam" id="PF12874">
    <property type="entry name" value="zf-met"/>
    <property type="match status" value="2"/>
</dbReference>
<dbReference type="EMBL" id="CAKOAT010109488">
    <property type="protein sequence ID" value="CAH8328739.1"/>
    <property type="molecule type" value="Genomic_DNA"/>
</dbReference>
<comment type="subcellular location">
    <subcellularLocation>
        <location evidence="1">Nucleus</location>
    </subcellularLocation>
</comment>
<evidence type="ECO:0000256" key="7">
    <source>
        <dbReference type="SAM" id="MobiDB-lite"/>
    </source>
</evidence>
<keyword evidence="5" id="KW-0862">Zinc</keyword>
<evidence type="ECO:0000256" key="5">
    <source>
        <dbReference type="ARBA" id="ARBA00022833"/>
    </source>
</evidence>
<evidence type="ECO:0000256" key="3">
    <source>
        <dbReference type="ARBA" id="ARBA00022737"/>
    </source>
</evidence>
<keyword evidence="11" id="KW-1185">Reference proteome</keyword>